<reference evidence="2 3" key="1">
    <citation type="submission" date="2024-01" db="EMBL/GenBank/DDBJ databases">
        <title>Genome insights into Plantactinospora veratri sp. nov.</title>
        <authorList>
            <person name="Wang L."/>
        </authorList>
    </citation>
    <scope>NUCLEOTIDE SEQUENCE [LARGE SCALE GENOMIC DNA]</scope>
    <source>
        <strain evidence="2 3">NEAU-FHS4</strain>
    </source>
</reference>
<evidence type="ECO:0000313" key="3">
    <source>
        <dbReference type="Proteomes" id="UP001339911"/>
    </source>
</evidence>
<proteinExistence type="predicted"/>
<comment type="caution">
    <text evidence="2">The sequence shown here is derived from an EMBL/GenBank/DDBJ whole genome shotgun (WGS) entry which is preliminary data.</text>
</comment>
<sequence>MFPDLVPEADGWDPAQYSYGSEAQMPWRCARGHRWRATPNNRTNARTGCPFCCGHRIEAGFNDLASTHPELARQADGWDPTVVGFGWNAKVPWLCSKGHRWHATIVNRAVRDRGCPACARTGYDQSRAGYFYLKAVRDAVTGDLLAWKFGITNDFVKRAQTLRYSNRGLVKLEHVLEIYNTDGRRIRSLETARCGSS</sequence>
<protein>
    <submittedName>
        <fullName evidence="2">Zinc-ribbon domain-containing protein</fullName>
    </submittedName>
</protein>
<dbReference type="PANTHER" id="PTHR37317:SF1">
    <property type="entry name" value="ZINC-RIBBON DOMAIN-CONTAINING PROTEIN-RELATED"/>
    <property type="match status" value="1"/>
</dbReference>
<keyword evidence="3" id="KW-1185">Reference proteome</keyword>
<gene>
    <name evidence="2" type="ORF">V1634_35275</name>
</gene>
<feature type="domain" description="Treble clef zinc finger" evidence="1">
    <location>
        <begin position="78"/>
        <end position="120"/>
    </location>
</feature>
<dbReference type="RefSeq" id="WP_331211961.1">
    <property type="nucleotide sequence ID" value="NZ_JAZGQL010000042.1"/>
</dbReference>
<name>A0ABU7SQ45_9ACTN</name>
<dbReference type="Pfam" id="PF14311">
    <property type="entry name" value="DUF4379"/>
    <property type="match status" value="2"/>
</dbReference>
<dbReference type="Proteomes" id="UP001339911">
    <property type="component" value="Unassembled WGS sequence"/>
</dbReference>
<evidence type="ECO:0000259" key="1">
    <source>
        <dbReference type="Pfam" id="PF14311"/>
    </source>
</evidence>
<evidence type="ECO:0000313" key="2">
    <source>
        <dbReference type="EMBL" id="MEE6312083.1"/>
    </source>
</evidence>
<feature type="domain" description="Treble clef zinc finger" evidence="1">
    <location>
        <begin position="11"/>
        <end position="55"/>
    </location>
</feature>
<dbReference type="InterPro" id="IPR025487">
    <property type="entry name" value="DUF4379"/>
</dbReference>
<dbReference type="PANTHER" id="PTHR37317">
    <property type="entry name" value="BLR8090 PROTEIN"/>
    <property type="match status" value="1"/>
</dbReference>
<dbReference type="EMBL" id="JAZGQL010000042">
    <property type="protein sequence ID" value="MEE6312083.1"/>
    <property type="molecule type" value="Genomic_DNA"/>
</dbReference>
<organism evidence="2 3">
    <name type="scientific">Plantactinospora veratri</name>
    <dbReference type="NCBI Taxonomy" id="1436122"/>
    <lineage>
        <taxon>Bacteria</taxon>
        <taxon>Bacillati</taxon>
        <taxon>Actinomycetota</taxon>
        <taxon>Actinomycetes</taxon>
        <taxon>Micromonosporales</taxon>
        <taxon>Micromonosporaceae</taxon>
        <taxon>Plantactinospora</taxon>
    </lineage>
</organism>
<accession>A0ABU7SQ45</accession>